<dbReference type="AlphaFoldDB" id="A0A1G9CC61"/>
<dbReference type="NCBIfam" id="TIGR02276">
    <property type="entry name" value="beta_rpt_yvtn"/>
    <property type="match status" value="2"/>
</dbReference>
<evidence type="ECO:0000256" key="3">
    <source>
        <dbReference type="SAM" id="SignalP"/>
    </source>
</evidence>
<reference evidence="6" key="1">
    <citation type="submission" date="2016-10" db="EMBL/GenBank/DDBJ databases">
        <authorList>
            <person name="Varghese N."/>
            <person name="Submissions S."/>
        </authorList>
    </citation>
    <scope>NUCLEOTIDE SEQUENCE [LARGE SCALE GENOMIC DNA]</scope>
    <source>
        <strain evidence="6">CBMB127</strain>
    </source>
</reference>
<feature type="signal peptide" evidence="3">
    <location>
        <begin position="1"/>
        <end position="25"/>
    </location>
</feature>
<evidence type="ECO:0000256" key="2">
    <source>
        <dbReference type="SAM" id="MobiDB-lite"/>
    </source>
</evidence>
<dbReference type="InterPro" id="IPR011045">
    <property type="entry name" value="N2O_reductase_N"/>
</dbReference>
<evidence type="ECO:0000313" key="6">
    <source>
        <dbReference type="Proteomes" id="UP000198629"/>
    </source>
</evidence>
<gene>
    <name evidence="5" type="ORF">SAMN05192566_1379</name>
</gene>
<proteinExistence type="predicted"/>
<dbReference type="Gene3D" id="2.130.10.10">
    <property type="entry name" value="YVTN repeat-like/Quinoprotein amine dehydrogenase"/>
    <property type="match status" value="2"/>
</dbReference>
<protein>
    <submittedName>
        <fullName evidence="5">40-residue YVTN family beta-propeller repeat-containing protein</fullName>
    </submittedName>
</protein>
<organism evidence="5 6">
    <name type="scientific">Methylophilus rhizosphaerae</name>
    <dbReference type="NCBI Taxonomy" id="492660"/>
    <lineage>
        <taxon>Bacteria</taxon>
        <taxon>Pseudomonadati</taxon>
        <taxon>Pseudomonadota</taxon>
        <taxon>Betaproteobacteria</taxon>
        <taxon>Nitrosomonadales</taxon>
        <taxon>Methylophilaceae</taxon>
        <taxon>Methylophilus</taxon>
    </lineage>
</organism>
<evidence type="ECO:0000313" key="5">
    <source>
        <dbReference type="EMBL" id="SDK49229.1"/>
    </source>
</evidence>
<name>A0A1G9CC61_9PROT</name>
<dbReference type="InterPro" id="IPR015943">
    <property type="entry name" value="WD40/YVTN_repeat-like_dom_sf"/>
</dbReference>
<keyword evidence="1 3" id="KW-0732">Signal</keyword>
<dbReference type="InterPro" id="IPR011964">
    <property type="entry name" value="YVTN_b-propeller_repeat"/>
</dbReference>
<dbReference type="SUPFAM" id="SSF50974">
    <property type="entry name" value="Nitrous oxide reductase, N-terminal domain"/>
    <property type="match status" value="1"/>
</dbReference>
<evidence type="ECO:0000259" key="4">
    <source>
        <dbReference type="Pfam" id="PF21783"/>
    </source>
</evidence>
<accession>A0A1G9CC61</accession>
<dbReference type="RefSeq" id="WP_091471435.1">
    <property type="nucleotide sequence ID" value="NZ_FNFX01000003.1"/>
</dbReference>
<evidence type="ECO:0000256" key="1">
    <source>
        <dbReference type="ARBA" id="ARBA00022729"/>
    </source>
</evidence>
<sequence>MLNFPFARRTRISLLLLALVASVAACNKPADPASEAAAPAADNAAATSVAYVSTQDGGVDVIDLATMQVTKQLDVKAEGPRGLGVTDDGKKLIVATKENESISVIDTATGEVVQQINVGKNPEFVRVSGNYAYVSSEPSAKGGPPPKPGAKPEEEDDDDDDEKIPAKIAVVDLTKGEKIREITGGPETEGVEFSADGKQLVITNEADNTVTVHDIATGELLKTISTHEYGDRPRGIKVSPDGSTYLATLEFGNKFMVMDKDFNVVRTVDTAATPYGIAYDAKGDRIFVATNKAKLLQVFDAKTFEKIKDVPTGNRCWHFSFTPDNKNILLACGKSDAVFVIDADKLEVTKQVEVKNMPWGVVTFPKAMGSLENAK</sequence>
<feature type="domain" description="YNCE-like beta-propeller" evidence="4">
    <location>
        <begin position="58"/>
        <end position="125"/>
    </location>
</feature>
<dbReference type="EMBL" id="FNFX01000003">
    <property type="protein sequence ID" value="SDK49229.1"/>
    <property type="molecule type" value="Genomic_DNA"/>
</dbReference>
<dbReference type="Pfam" id="PF21783">
    <property type="entry name" value="YNCE"/>
    <property type="match status" value="1"/>
</dbReference>
<dbReference type="STRING" id="492660.SAMN05192566_1379"/>
<dbReference type="InterPro" id="IPR001680">
    <property type="entry name" value="WD40_rpt"/>
</dbReference>
<dbReference type="InterPro" id="IPR048433">
    <property type="entry name" value="YNCE-like_beta-prop"/>
</dbReference>
<feature type="region of interest" description="Disordered" evidence="2">
    <location>
        <begin position="134"/>
        <end position="164"/>
    </location>
</feature>
<dbReference type="InterPro" id="IPR051200">
    <property type="entry name" value="Host-pathogen_enzymatic-act"/>
</dbReference>
<dbReference type="PANTHER" id="PTHR47197">
    <property type="entry name" value="PROTEIN NIRF"/>
    <property type="match status" value="1"/>
</dbReference>
<dbReference type="SMART" id="SM00320">
    <property type="entry name" value="WD40"/>
    <property type="match status" value="4"/>
</dbReference>
<feature type="compositionally biased region" description="Acidic residues" evidence="2">
    <location>
        <begin position="153"/>
        <end position="162"/>
    </location>
</feature>
<feature type="chain" id="PRO_5011438370" evidence="3">
    <location>
        <begin position="26"/>
        <end position="375"/>
    </location>
</feature>
<keyword evidence="6" id="KW-1185">Reference proteome</keyword>
<dbReference type="OrthoDB" id="9774579at2"/>
<dbReference type="Proteomes" id="UP000198629">
    <property type="component" value="Unassembled WGS sequence"/>
</dbReference>
<dbReference type="PANTHER" id="PTHR47197:SF3">
    <property type="entry name" value="DIHYDRO-HEME D1 DEHYDROGENASE"/>
    <property type="match status" value="1"/>
</dbReference>